<dbReference type="RefSeq" id="WP_128777778.1">
    <property type="nucleotide sequence ID" value="NZ_RYFI01000011.1"/>
</dbReference>
<evidence type="ECO:0000313" key="8">
    <source>
        <dbReference type="EMBL" id="RXF72917.1"/>
    </source>
</evidence>
<evidence type="ECO:0000256" key="5">
    <source>
        <dbReference type="ARBA" id="ARBA00023285"/>
    </source>
</evidence>
<evidence type="ECO:0000256" key="1">
    <source>
        <dbReference type="ARBA" id="ARBA00001922"/>
    </source>
</evidence>
<keyword evidence="3" id="KW-0846">Cobalamin</keyword>
<evidence type="ECO:0000259" key="7">
    <source>
        <dbReference type="Pfam" id="PF01642"/>
    </source>
</evidence>
<gene>
    <name evidence="8" type="ORF">EK403_12245</name>
</gene>
<dbReference type="EMBL" id="RYFI01000011">
    <property type="protein sequence ID" value="RXF72917.1"/>
    <property type="molecule type" value="Genomic_DNA"/>
</dbReference>
<dbReference type="SUPFAM" id="SSF52242">
    <property type="entry name" value="Cobalamin (vitamin B12)-binding domain"/>
    <property type="match status" value="1"/>
</dbReference>
<feature type="region of interest" description="Disordered" evidence="6">
    <location>
        <begin position="446"/>
        <end position="466"/>
    </location>
</feature>
<dbReference type="AlphaFoldDB" id="A0A4Q0MH76"/>
<dbReference type="InterPro" id="IPR016176">
    <property type="entry name" value="Cbl-dep_enz_cat"/>
</dbReference>
<evidence type="ECO:0000313" key="9">
    <source>
        <dbReference type="Proteomes" id="UP000289708"/>
    </source>
</evidence>
<dbReference type="PANTHER" id="PTHR48101:SF4">
    <property type="entry name" value="METHYLMALONYL-COA MUTASE, MITOCHONDRIAL"/>
    <property type="match status" value="1"/>
</dbReference>
<dbReference type="GO" id="GO:0004494">
    <property type="term" value="F:methylmalonyl-CoA mutase activity"/>
    <property type="evidence" value="ECO:0007669"/>
    <property type="project" value="UniProtKB-EC"/>
</dbReference>
<name>A0A4Q0MH76_9HYPH</name>
<proteinExistence type="inferred from homology"/>
<evidence type="ECO:0000256" key="4">
    <source>
        <dbReference type="ARBA" id="ARBA00023235"/>
    </source>
</evidence>
<keyword evidence="5" id="KW-0170">Cobalt</keyword>
<dbReference type="GO" id="GO:0005737">
    <property type="term" value="C:cytoplasm"/>
    <property type="evidence" value="ECO:0007669"/>
    <property type="project" value="TreeGrafter"/>
</dbReference>
<sequence>MTAEPDALTTDFAAEFPANEAEWRKAAEAALKGRPLEPILRRTLVDGTPVEAIAPRTPARPIVGRAPGKPWIAMTRIDLAEPSEANAQALEDLNNGASGLSFVFARPGDGSGVAADTLDRFDRALDGVLLDLVPLHLDAAPIEGRIAAAMAAALVERRGLDPDAVNILFGIDLLRDLALMGALPVSWLEIRSRFARLVSSLGERGFTSPVTMIDSRVTHDAGGGETQELAGALASATDHVRALLDNGLELDQAAGTIAFAVSVDAEQFTTIAKIRALRLLWAGWRREAGLDQGAVHIHAETSRRMMTIRDAHTNMVRTTIAAFAAGVGGADSLTVLPHTHALGRSDGNARRLARNVQSIVLEESNAHRVADPAAGAGAIEKLTDSLADRAWTLFQEIEREGGLFASLRAGAWQRRIAETREARAQNVARRKSPIVGVSEFPQRGETLPALGLGPLPQTSPAAAPQDAHPTHDVIVFEGMVAALESGASIATLRANLRPDPSAPVLALDLDRLAAPFEALRAENEARTAKGGPVFLALIGPIAKHSARAGFVRNLLTAGGLRFLDGPVAAEPEAIAAAFEESGARLAILCGSDEGYAEQAAAVVSGLKTRGSKVWLAGRPGELTEALIEAGVTRFVTAGDDALATLKEAAKAAAGGA</sequence>
<evidence type="ECO:0000256" key="3">
    <source>
        <dbReference type="ARBA" id="ARBA00022628"/>
    </source>
</evidence>
<dbReference type="PANTHER" id="PTHR48101">
    <property type="entry name" value="METHYLMALONYL-COA MUTASE, MITOCHONDRIAL-RELATED"/>
    <property type="match status" value="1"/>
</dbReference>
<dbReference type="Pfam" id="PF01642">
    <property type="entry name" value="MM_CoA_mutase"/>
    <property type="match status" value="1"/>
</dbReference>
<dbReference type="GO" id="GO:0031419">
    <property type="term" value="F:cobalamin binding"/>
    <property type="evidence" value="ECO:0007669"/>
    <property type="project" value="UniProtKB-KW"/>
</dbReference>
<protein>
    <recommendedName>
        <fullName evidence="7">Methylmalonyl-CoA mutase alpha/beta chain catalytic domain-containing protein</fullName>
    </recommendedName>
</protein>
<dbReference type="InterPro" id="IPR036724">
    <property type="entry name" value="Cobalamin-bd_sf"/>
</dbReference>
<keyword evidence="9" id="KW-1185">Reference proteome</keyword>
<dbReference type="Gene3D" id="3.20.20.240">
    <property type="entry name" value="Methylmalonyl-CoA mutase"/>
    <property type="match status" value="1"/>
</dbReference>
<keyword evidence="4" id="KW-0413">Isomerase</keyword>
<comment type="caution">
    <text evidence="8">The sequence shown here is derived from an EMBL/GenBank/DDBJ whole genome shotgun (WGS) entry which is preliminary data.</text>
</comment>
<dbReference type="GO" id="GO:0046872">
    <property type="term" value="F:metal ion binding"/>
    <property type="evidence" value="ECO:0007669"/>
    <property type="project" value="InterPro"/>
</dbReference>
<organism evidence="8 9">
    <name type="scientific">Hansschlegelia zhihuaiae</name>
    <dbReference type="NCBI Taxonomy" id="405005"/>
    <lineage>
        <taxon>Bacteria</taxon>
        <taxon>Pseudomonadati</taxon>
        <taxon>Pseudomonadota</taxon>
        <taxon>Alphaproteobacteria</taxon>
        <taxon>Hyphomicrobiales</taxon>
        <taxon>Methylopilaceae</taxon>
        <taxon>Hansschlegelia</taxon>
    </lineage>
</organism>
<comment type="cofactor">
    <cofactor evidence="1">
        <name>adenosylcob(III)alamin</name>
        <dbReference type="ChEBI" id="CHEBI:18408"/>
    </cofactor>
</comment>
<accession>A0A4Q0MH76</accession>
<feature type="domain" description="Methylmalonyl-CoA mutase alpha/beta chain catalytic" evidence="7">
    <location>
        <begin position="68"/>
        <end position="443"/>
    </location>
</feature>
<dbReference type="SUPFAM" id="SSF51703">
    <property type="entry name" value="Cobalamin (vitamin B12)-dependent enzymes"/>
    <property type="match status" value="1"/>
</dbReference>
<comment type="similarity">
    <text evidence="2">Belongs to the methylmalonyl-CoA mutase family.</text>
</comment>
<dbReference type="Proteomes" id="UP000289708">
    <property type="component" value="Unassembled WGS sequence"/>
</dbReference>
<evidence type="ECO:0000256" key="2">
    <source>
        <dbReference type="ARBA" id="ARBA00008465"/>
    </source>
</evidence>
<dbReference type="OrthoDB" id="9762378at2"/>
<reference evidence="8 9" key="1">
    <citation type="submission" date="2018-12" db="EMBL/GenBank/DDBJ databases">
        <title>bacterium Hansschlegelia zhihuaiae S113.</title>
        <authorList>
            <person name="He J."/>
        </authorList>
    </citation>
    <scope>NUCLEOTIDE SEQUENCE [LARGE SCALE GENOMIC DNA]</scope>
    <source>
        <strain evidence="8 9">S 113</strain>
    </source>
</reference>
<evidence type="ECO:0000256" key="6">
    <source>
        <dbReference type="SAM" id="MobiDB-lite"/>
    </source>
</evidence>
<dbReference type="Gene3D" id="3.40.50.280">
    <property type="entry name" value="Cobalamin-binding domain"/>
    <property type="match status" value="1"/>
</dbReference>
<dbReference type="InterPro" id="IPR006099">
    <property type="entry name" value="MeMalonylCoA_mutase_a/b_cat"/>
</dbReference>
<dbReference type="GO" id="GO:0019678">
    <property type="term" value="P:propionate metabolic process, methylmalonyl pathway"/>
    <property type="evidence" value="ECO:0007669"/>
    <property type="project" value="TreeGrafter"/>
</dbReference>